<feature type="domain" description="RNase H type-1" evidence="1">
    <location>
        <begin position="6"/>
        <end position="112"/>
    </location>
</feature>
<organism evidence="2 3">
    <name type="scientific">Cardamine amara subsp. amara</name>
    <dbReference type="NCBI Taxonomy" id="228776"/>
    <lineage>
        <taxon>Eukaryota</taxon>
        <taxon>Viridiplantae</taxon>
        <taxon>Streptophyta</taxon>
        <taxon>Embryophyta</taxon>
        <taxon>Tracheophyta</taxon>
        <taxon>Spermatophyta</taxon>
        <taxon>Magnoliopsida</taxon>
        <taxon>eudicotyledons</taxon>
        <taxon>Gunneridae</taxon>
        <taxon>Pentapetalae</taxon>
        <taxon>rosids</taxon>
        <taxon>malvids</taxon>
        <taxon>Brassicales</taxon>
        <taxon>Brassicaceae</taxon>
        <taxon>Cardamineae</taxon>
        <taxon>Cardamine</taxon>
    </lineage>
</organism>
<dbReference type="CDD" id="cd06222">
    <property type="entry name" value="RNase_H_like"/>
    <property type="match status" value="1"/>
</dbReference>
<dbReference type="InterPro" id="IPR002156">
    <property type="entry name" value="RNaseH_domain"/>
</dbReference>
<dbReference type="Gene3D" id="3.30.420.10">
    <property type="entry name" value="Ribonuclease H-like superfamily/Ribonuclease H"/>
    <property type="match status" value="1"/>
</dbReference>
<proteinExistence type="predicted"/>
<dbReference type="EMBL" id="JBANAX010000374">
    <property type="protein sequence ID" value="KAL1212169.1"/>
    <property type="molecule type" value="Genomic_DNA"/>
</dbReference>
<dbReference type="InterPro" id="IPR012337">
    <property type="entry name" value="RNaseH-like_sf"/>
</dbReference>
<evidence type="ECO:0000259" key="1">
    <source>
        <dbReference type="Pfam" id="PF13456"/>
    </source>
</evidence>
<keyword evidence="3" id="KW-1185">Reference proteome</keyword>
<protein>
    <recommendedName>
        <fullName evidence="1">RNase H type-1 domain-containing protein</fullName>
    </recommendedName>
</protein>
<evidence type="ECO:0000313" key="3">
    <source>
        <dbReference type="Proteomes" id="UP001558713"/>
    </source>
</evidence>
<sequence length="143" mass="16394">MNDHIGAGWIIRDERGLFKLARSTRLTQAALPIQAKALALLHALQSAWCRGYRKVVMEGDCKPLFDIITQQSIDVNIDSIVIDIRSWVDRFSSISFSVVPRECNKVADMLAKVSYQQHLTSQTYSFLPHWLRSKLYHDSVNNF</sequence>
<reference evidence="2 3" key="1">
    <citation type="submission" date="2024-04" db="EMBL/GenBank/DDBJ databases">
        <title>Genome assembly C_amara_ONT_v2.</title>
        <authorList>
            <person name="Yant L."/>
            <person name="Moore C."/>
            <person name="Slenker M."/>
        </authorList>
    </citation>
    <scope>NUCLEOTIDE SEQUENCE [LARGE SCALE GENOMIC DNA]</scope>
    <source>
        <tissue evidence="2">Leaf</tissue>
    </source>
</reference>
<dbReference type="Proteomes" id="UP001558713">
    <property type="component" value="Unassembled WGS sequence"/>
</dbReference>
<evidence type="ECO:0000313" key="2">
    <source>
        <dbReference type="EMBL" id="KAL1212169.1"/>
    </source>
</evidence>
<dbReference type="PANTHER" id="PTHR47074:SF75">
    <property type="entry name" value="RNASE H TYPE-1 DOMAIN-CONTAINING PROTEIN"/>
    <property type="match status" value="1"/>
</dbReference>
<dbReference type="PANTHER" id="PTHR47074">
    <property type="entry name" value="BNAC02G40300D PROTEIN"/>
    <property type="match status" value="1"/>
</dbReference>
<dbReference type="Pfam" id="PF13456">
    <property type="entry name" value="RVT_3"/>
    <property type="match status" value="1"/>
</dbReference>
<accession>A0ABD1B8R3</accession>
<comment type="caution">
    <text evidence="2">The sequence shown here is derived from an EMBL/GenBank/DDBJ whole genome shotgun (WGS) entry which is preliminary data.</text>
</comment>
<dbReference type="SUPFAM" id="SSF53098">
    <property type="entry name" value="Ribonuclease H-like"/>
    <property type="match status" value="1"/>
</dbReference>
<name>A0ABD1B8R3_CARAN</name>
<dbReference type="InterPro" id="IPR052929">
    <property type="entry name" value="RNase_H-like_EbsB-rel"/>
</dbReference>
<dbReference type="InterPro" id="IPR036397">
    <property type="entry name" value="RNaseH_sf"/>
</dbReference>
<dbReference type="InterPro" id="IPR044730">
    <property type="entry name" value="RNase_H-like_dom_plant"/>
</dbReference>
<gene>
    <name evidence="2" type="ORF">V5N11_028790</name>
</gene>
<dbReference type="AlphaFoldDB" id="A0ABD1B8R3"/>